<protein>
    <submittedName>
        <fullName evidence="3">Uncharacterized protein</fullName>
    </submittedName>
</protein>
<dbReference type="EMBL" id="MU806389">
    <property type="protein sequence ID" value="KAJ3835677.1"/>
    <property type="molecule type" value="Genomic_DNA"/>
</dbReference>
<evidence type="ECO:0000313" key="4">
    <source>
        <dbReference type="Proteomes" id="UP001163846"/>
    </source>
</evidence>
<sequence length="315" mass="34955">MYILSSRPGTVFLKTLALLMIVSVIAAPISDSSGVEHPSEGTSQALVKGRKRVKNSNPTLAEMIFILKREQRSDPEGASKMTLISANTVPVQPEEYLTAAFLPKTTVQDNRVRSGLRTIREKAENGRYKWKNDVFPKQQSKTQVVLPYVYLNHEYEVLGTVELSMSARLELTGALKRVDASVTLLYINAIVRMVPNILEEIKEKLGSEHVSGIPIDLEMWNSKFYAPMLNKGGSGAGFVITKEKYPDEWELYVEAVKELTKGGKEYGLDWTRWQKDAGTPLPDSPTLLAMEAALFPNGSASSLSADELKYQPSEA</sequence>
<feature type="signal peptide" evidence="2">
    <location>
        <begin position="1"/>
        <end position="26"/>
    </location>
</feature>
<dbReference type="Proteomes" id="UP001163846">
    <property type="component" value="Unassembled WGS sequence"/>
</dbReference>
<feature type="region of interest" description="Disordered" evidence="1">
    <location>
        <begin position="31"/>
        <end position="51"/>
    </location>
</feature>
<name>A0AA38UAI1_9AGAR</name>
<evidence type="ECO:0000256" key="2">
    <source>
        <dbReference type="SAM" id="SignalP"/>
    </source>
</evidence>
<organism evidence="3 4">
    <name type="scientific">Lentinula raphanica</name>
    <dbReference type="NCBI Taxonomy" id="153919"/>
    <lineage>
        <taxon>Eukaryota</taxon>
        <taxon>Fungi</taxon>
        <taxon>Dikarya</taxon>
        <taxon>Basidiomycota</taxon>
        <taxon>Agaricomycotina</taxon>
        <taxon>Agaricomycetes</taxon>
        <taxon>Agaricomycetidae</taxon>
        <taxon>Agaricales</taxon>
        <taxon>Marasmiineae</taxon>
        <taxon>Omphalotaceae</taxon>
        <taxon>Lentinula</taxon>
    </lineage>
</organism>
<evidence type="ECO:0000256" key="1">
    <source>
        <dbReference type="SAM" id="MobiDB-lite"/>
    </source>
</evidence>
<proteinExistence type="predicted"/>
<comment type="caution">
    <text evidence="3">The sequence shown here is derived from an EMBL/GenBank/DDBJ whole genome shotgun (WGS) entry which is preliminary data.</text>
</comment>
<keyword evidence="4" id="KW-1185">Reference proteome</keyword>
<dbReference type="AlphaFoldDB" id="A0AA38UAI1"/>
<evidence type="ECO:0000313" key="3">
    <source>
        <dbReference type="EMBL" id="KAJ3835677.1"/>
    </source>
</evidence>
<reference evidence="3" key="1">
    <citation type="submission" date="2022-08" db="EMBL/GenBank/DDBJ databases">
        <authorList>
            <consortium name="DOE Joint Genome Institute"/>
            <person name="Min B."/>
            <person name="Riley R."/>
            <person name="Sierra-Patev S."/>
            <person name="Naranjo-Ortiz M."/>
            <person name="Looney B."/>
            <person name="Konkel Z."/>
            <person name="Slot J.C."/>
            <person name="Sakamoto Y."/>
            <person name="Steenwyk J.L."/>
            <person name="Rokas A."/>
            <person name="Carro J."/>
            <person name="Camarero S."/>
            <person name="Ferreira P."/>
            <person name="Molpeceres G."/>
            <person name="Ruiz-Duenas F.J."/>
            <person name="Serrano A."/>
            <person name="Henrissat B."/>
            <person name="Drula E."/>
            <person name="Hughes K.W."/>
            <person name="Mata J.L."/>
            <person name="Ishikawa N.K."/>
            <person name="Vargas-Isla R."/>
            <person name="Ushijima S."/>
            <person name="Smith C.A."/>
            <person name="Ahrendt S."/>
            <person name="Andreopoulos W."/>
            <person name="He G."/>
            <person name="Labutti K."/>
            <person name="Lipzen A."/>
            <person name="Ng V."/>
            <person name="Sandor L."/>
            <person name="Barry K."/>
            <person name="Martinez A.T."/>
            <person name="Xiao Y."/>
            <person name="Gibbons J.G."/>
            <person name="Terashima K."/>
            <person name="Hibbett D.S."/>
            <person name="Grigoriev I.V."/>
        </authorList>
    </citation>
    <scope>NUCLEOTIDE SEQUENCE</scope>
    <source>
        <strain evidence="3">TFB9207</strain>
    </source>
</reference>
<accession>A0AA38UAI1</accession>
<keyword evidence="2" id="KW-0732">Signal</keyword>
<feature type="chain" id="PRO_5041270832" evidence="2">
    <location>
        <begin position="27"/>
        <end position="315"/>
    </location>
</feature>
<gene>
    <name evidence="3" type="ORF">F5878DRAFT_299342</name>
</gene>